<reference evidence="1 2" key="1">
    <citation type="journal article" date="2015" name="Nat. Commun.">
        <title>Outbred genome sequencing and CRISPR/Cas9 gene editing in butterflies.</title>
        <authorList>
            <person name="Li X."/>
            <person name="Fan D."/>
            <person name="Zhang W."/>
            <person name="Liu G."/>
            <person name="Zhang L."/>
            <person name="Zhao L."/>
            <person name="Fang X."/>
            <person name="Chen L."/>
            <person name="Dong Y."/>
            <person name="Chen Y."/>
            <person name="Ding Y."/>
            <person name="Zhao R."/>
            <person name="Feng M."/>
            <person name="Zhu Y."/>
            <person name="Feng Y."/>
            <person name="Jiang X."/>
            <person name="Zhu D."/>
            <person name="Xiang H."/>
            <person name="Feng X."/>
            <person name="Li S."/>
            <person name="Wang J."/>
            <person name="Zhang G."/>
            <person name="Kronforst M.R."/>
            <person name="Wang W."/>
        </authorList>
    </citation>
    <scope>NUCLEOTIDE SEQUENCE [LARGE SCALE GENOMIC DNA]</scope>
    <source>
        <strain evidence="1">Ya'a_city_454_Pm</strain>
        <tissue evidence="1">Whole body</tissue>
    </source>
</reference>
<name>A0A194R3T3_PAPMA</name>
<dbReference type="InParanoid" id="A0A194R3T3"/>
<accession>A0A194R3T3</accession>
<keyword evidence="2" id="KW-1185">Reference proteome</keyword>
<dbReference type="Proteomes" id="UP000053240">
    <property type="component" value="Unassembled WGS sequence"/>
</dbReference>
<proteinExistence type="predicted"/>
<protein>
    <submittedName>
        <fullName evidence="1">Uncharacterized protein</fullName>
    </submittedName>
</protein>
<evidence type="ECO:0000313" key="1">
    <source>
        <dbReference type="EMBL" id="KPJ10501.1"/>
    </source>
</evidence>
<gene>
    <name evidence="1" type="ORF">RR48_09635</name>
</gene>
<sequence>MSPWTLPQSEPTQKAALDLVKDVGQNYNGRGEDWGNNNGLSDDRLVNYDDGFWDLSLLDDLNGGWCSGVGLHDDRRAGNVGGSVDVQDDLDQRSTGIDTVVLWLGMAFEIDKE</sequence>
<organism evidence="1 2">
    <name type="scientific">Papilio machaon</name>
    <name type="common">Old World swallowtail butterfly</name>
    <dbReference type="NCBI Taxonomy" id="76193"/>
    <lineage>
        <taxon>Eukaryota</taxon>
        <taxon>Metazoa</taxon>
        <taxon>Ecdysozoa</taxon>
        <taxon>Arthropoda</taxon>
        <taxon>Hexapoda</taxon>
        <taxon>Insecta</taxon>
        <taxon>Pterygota</taxon>
        <taxon>Neoptera</taxon>
        <taxon>Endopterygota</taxon>
        <taxon>Lepidoptera</taxon>
        <taxon>Glossata</taxon>
        <taxon>Ditrysia</taxon>
        <taxon>Papilionoidea</taxon>
        <taxon>Papilionidae</taxon>
        <taxon>Papilioninae</taxon>
        <taxon>Papilio</taxon>
    </lineage>
</organism>
<dbReference type="EMBL" id="KQ460949">
    <property type="protein sequence ID" value="KPJ10501.1"/>
    <property type="molecule type" value="Genomic_DNA"/>
</dbReference>
<dbReference type="AlphaFoldDB" id="A0A194R3T3"/>
<evidence type="ECO:0000313" key="2">
    <source>
        <dbReference type="Proteomes" id="UP000053240"/>
    </source>
</evidence>